<dbReference type="EMBL" id="CAXKWB010020897">
    <property type="protein sequence ID" value="CAL4122865.1"/>
    <property type="molecule type" value="Genomic_DNA"/>
</dbReference>
<sequence>MGLLTLAMRDMSESQIKIATINFRDVRSMQPMETVKMTQTSCYKIAEVPSCENYQRPDKCYDVCHNIPYYQPLGSCSFCSLHIIRCKPGYVRTRSDSTRRCVRAHGFSTKYV</sequence>
<keyword evidence="2" id="KW-1185">Reference proteome</keyword>
<organism evidence="1 2">
    <name type="scientific">Meganyctiphanes norvegica</name>
    <name type="common">Northern krill</name>
    <name type="synonym">Thysanopoda norvegica</name>
    <dbReference type="NCBI Taxonomy" id="48144"/>
    <lineage>
        <taxon>Eukaryota</taxon>
        <taxon>Metazoa</taxon>
        <taxon>Ecdysozoa</taxon>
        <taxon>Arthropoda</taxon>
        <taxon>Crustacea</taxon>
        <taxon>Multicrustacea</taxon>
        <taxon>Malacostraca</taxon>
        <taxon>Eumalacostraca</taxon>
        <taxon>Eucarida</taxon>
        <taxon>Euphausiacea</taxon>
        <taxon>Euphausiidae</taxon>
        <taxon>Meganyctiphanes</taxon>
    </lineage>
</organism>
<protein>
    <submittedName>
        <fullName evidence="1">Uncharacterized protein</fullName>
    </submittedName>
</protein>
<dbReference type="AlphaFoldDB" id="A0AAV2RCJ4"/>
<evidence type="ECO:0000313" key="1">
    <source>
        <dbReference type="EMBL" id="CAL4122865.1"/>
    </source>
</evidence>
<accession>A0AAV2RCJ4</accession>
<reference evidence="1 2" key="1">
    <citation type="submission" date="2024-05" db="EMBL/GenBank/DDBJ databases">
        <authorList>
            <person name="Wallberg A."/>
        </authorList>
    </citation>
    <scope>NUCLEOTIDE SEQUENCE [LARGE SCALE GENOMIC DNA]</scope>
</reference>
<evidence type="ECO:0000313" key="2">
    <source>
        <dbReference type="Proteomes" id="UP001497623"/>
    </source>
</evidence>
<comment type="caution">
    <text evidence="1">The sequence shown here is derived from an EMBL/GenBank/DDBJ whole genome shotgun (WGS) entry which is preliminary data.</text>
</comment>
<dbReference type="Proteomes" id="UP001497623">
    <property type="component" value="Unassembled WGS sequence"/>
</dbReference>
<proteinExistence type="predicted"/>
<name>A0AAV2RCJ4_MEGNR</name>
<gene>
    <name evidence="1" type="ORF">MNOR_LOCUS23574</name>
</gene>